<dbReference type="STRING" id="50990.A0A4Y7QPB2"/>
<dbReference type="OrthoDB" id="18193at2759"/>
<evidence type="ECO:0000313" key="3">
    <source>
        <dbReference type="Proteomes" id="UP000294933"/>
    </source>
</evidence>
<feature type="domain" description="Chalcone isomerase" evidence="1">
    <location>
        <begin position="100"/>
        <end position="129"/>
    </location>
</feature>
<reference evidence="2 3" key="1">
    <citation type="submission" date="2018-06" db="EMBL/GenBank/DDBJ databases">
        <title>A transcriptomic atlas of mushroom development highlights an independent origin of complex multicellularity.</title>
        <authorList>
            <consortium name="DOE Joint Genome Institute"/>
            <person name="Krizsan K."/>
            <person name="Almasi E."/>
            <person name="Merenyi Z."/>
            <person name="Sahu N."/>
            <person name="Viragh M."/>
            <person name="Koszo T."/>
            <person name="Mondo S."/>
            <person name="Kiss B."/>
            <person name="Balint B."/>
            <person name="Kues U."/>
            <person name="Barry K."/>
            <person name="Hegedus J.C."/>
            <person name="Henrissat B."/>
            <person name="Johnson J."/>
            <person name="Lipzen A."/>
            <person name="Ohm R."/>
            <person name="Nagy I."/>
            <person name="Pangilinan J."/>
            <person name="Yan J."/>
            <person name="Xiong Y."/>
            <person name="Grigoriev I.V."/>
            <person name="Hibbett D.S."/>
            <person name="Nagy L.G."/>
        </authorList>
    </citation>
    <scope>NUCLEOTIDE SEQUENCE [LARGE SCALE GENOMIC DNA]</scope>
    <source>
        <strain evidence="2 3">SZMC22713</strain>
    </source>
</reference>
<dbReference type="InterPro" id="IPR016087">
    <property type="entry name" value="Chalcone_isomerase"/>
</dbReference>
<name>A0A4Y7QPB2_9AGAM</name>
<gene>
    <name evidence="2" type="ORF">BD410DRAFT_834821</name>
</gene>
<dbReference type="InterPro" id="IPR036298">
    <property type="entry name" value="Chalcone_isomerase_sf"/>
</dbReference>
<accession>A0A4Y7QPB2</accession>
<dbReference type="InterPro" id="IPR016088">
    <property type="entry name" value="Chalcone_isomerase_3-sand"/>
</dbReference>
<dbReference type="Pfam" id="PF16035">
    <property type="entry name" value="Chalcone_2"/>
    <property type="match status" value="2"/>
</dbReference>
<sequence>MFSPLWRPLARRMFLGGAYNFHSSVRVTRHLPSRILFTSAVVIGVFTPIAYNAFVHLDTDRNLNESITLPTPDKQTRPDPDTGIEFPTLLTVPSKVRLPTFTLIGVGVRKVSFLRVKVYSIGFYADLSSPAISKMPSDLSPEDKIHYLVSNTACVLRIIPTRTTTHGHLRDGFLRALHARIRQSNQDGKLSETEQLQIGAALRKFGTLFPNTPLQKHSPLEILLTAPEVDPNEQRALVVRDLGAVQNNWLAREFFLAYFEGQGISPPLKERVIQRLQTLGSLKA</sequence>
<dbReference type="AlphaFoldDB" id="A0A4Y7QPB2"/>
<proteinExistence type="predicted"/>
<evidence type="ECO:0000259" key="1">
    <source>
        <dbReference type="Pfam" id="PF16035"/>
    </source>
</evidence>
<feature type="domain" description="Chalcone isomerase" evidence="1">
    <location>
        <begin position="148"/>
        <end position="272"/>
    </location>
</feature>
<keyword evidence="3" id="KW-1185">Reference proteome</keyword>
<dbReference type="VEuPathDB" id="FungiDB:BD410DRAFT_834821"/>
<protein>
    <recommendedName>
        <fullName evidence="1">Chalcone isomerase domain-containing protein</fullName>
    </recommendedName>
</protein>
<organism evidence="2 3">
    <name type="scientific">Rickenella mellea</name>
    <dbReference type="NCBI Taxonomy" id="50990"/>
    <lineage>
        <taxon>Eukaryota</taxon>
        <taxon>Fungi</taxon>
        <taxon>Dikarya</taxon>
        <taxon>Basidiomycota</taxon>
        <taxon>Agaricomycotina</taxon>
        <taxon>Agaricomycetes</taxon>
        <taxon>Hymenochaetales</taxon>
        <taxon>Rickenellaceae</taxon>
        <taxon>Rickenella</taxon>
    </lineage>
</organism>
<evidence type="ECO:0000313" key="2">
    <source>
        <dbReference type="EMBL" id="TDL28790.1"/>
    </source>
</evidence>
<dbReference type="EMBL" id="ML170157">
    <property type="protein sequence ID" value="TDL28790.1"/>
    <property type="molecule type" value="Genomic_DNA"/>
</dbReference>
<dbReference type="Gene3D" id="3.50.70.10">
    <property type="match status" value="1"/>
</dbReference>
<dbReference type="SUPFAM" id="SSF54626">
    <property type="entry name" value="Chalcone isomerase"/>
    <property type="match status" value="1"/>
</dbReference>
<dbReference type="PANTHER" id="PTHR47284:SF3">
    <property type="entry name" value="FATTY-ACID-BINDING PROTEIN 2"/>
    <property type="match status" value="1"/>
</dbReference>
<dbReference type="GO" id="GO:0016872">
    <property type="term" value="F:intramolecular lyase activity"/>
    <property type="evidence" value="ECO:0007669"/>
    <property type="project" value="InterPro"/>
</dbReference>
<dbReference type="Proteomes" id="UP000294933">
    <property type="component" value="Unassembled WGS sequence"/>
</dbReference>
<dbReference type="PANTHER" id="PTHR47284">
    <property type="entry name" value="FATTY-ACID-BINDING PROTEIN 2"/>
    <property type="match status" value="1"/>
</dbReference>